<dbReference type="SMART" id="SM00825">
    <property type="entry name" value="PKS_KS"/>
    <property type="match status" value="1"/>
</dbReference>
<keyword evidence="16" id="KW-1185">Reference proteome</keyword>
<keyword evidence="5 11" id="KW-0444">Lipid biosynthesis</keyword>
<evidence type="ECO:0000259" key="14">
    <source>
        <dbReference type="PROSITE" id="PS52004"/>
    </source>
</evidence>
<evidence type="ECO:0000256" key="4">
    <source>
        <dbReference type="ARBA" id="ARBA00014657"/>
    </source>
</evidence>
<dbReference type="GO" id="GO:0006633">
    <property type="term" value="P:fatty acid biosynthetic process"/>
    <property type="evidence" value="ECO:0007669"/>
    <property type="project" value="UniProtKB-UniRule"/>
</dbReference>
<dbReference type="PIRSF" id="PIRSF000447">
    <property type="entry name" value="KAS_II"/>
    <property type="match status" value="1"/>
</dbReference>
<organism evidence="15 16">
    <name type="scientific">Allorhizobium taibaishanense</name>
    <dbReference type="NCBI Taxonomy" id="887144"/>
    <lineage>
        <taxon>Bacteria</taxon>
        <taxon>Pseudomonadati</taxon>
        <taxon>Pseudomonadota</taxon>
        <taxon>Alphaproteobacteria</taxon>
        <taxon>Hyphomicrobiales</taxon>
        <taxon>Rhizobiaceae</taxon>
        <taxon>Rhizobium/Agrobacterium group</taxon>
        <taxon>Allorhizobium</taxon>
    </lineage>
</organism>
<dbReference type="PROSITE" id="PS00606">
    <property type="entry name" value="KS3_1"/>
    <property type="match status" value="1"/>
</dbReference>
<evidence type="ECO:0000256" key="13">
    <source>
        <dbReference type="RuleBase" id="RU003694"/>
    </source>
</evidence>
<dbReference type="Gene3D" id="3.40.47.10">
    <property type="match status" value="2"/>
</dbReference>
<comment type="function">
    <text evidence="11">Involved in the type II fatty acid elongation cycle. Catalyzes the elongation of a wide range of acyl-ACP by the addition of two carbons from malonyl-ACP to an acyl acceptor. Can efficiently catalyze the conversion of palmitoleoyl-ACP (cis-hexadec-9-enoyl-ACP) to cis-vaccenoyl-ACP (cis-octadec-11-enoyl-ACP), an essential step in the thermal regulation of fatty acid composition.</text>
</comment>
<gene>
    <name evidence="15" type="ORF">BJF91_10510</name>
</gene>
<reference evidence="15 16" key="1">
    <citation type="submission" date="2016-09" db="EMBL/GenBank/DDBJ databases">
        <title>Rhizobium oryziradicis sp. nov., isolated from the root of rice.</title>
        <authorList>
            <person name="Zhao J."/>
            <person name="Zhang X."/>
        </authorList>
    </citation>
    <scope>NUCLEOTIDE SEQUENCE [LARGE SCALE GENOMIC DNA]</scope>
    <source>
        <strain evidence="15 16">14971</strain>
    </source>
</reference>
<dbReference type="UniPathway" id="UPA00094"/>
<comment type="caution">
    <text evidence="15">The sequence shown here is derived from an EMBL/GenBank/DDBJ whole genome shotgun (WGS) entry which is preliminary data.</text>
</comment>
<dbReference type="NCBIfam" id="NF005589">
    <property type="entry name" value="PRK07314.1"/>
    <property type="match status" value="1"/>
</dbReference>
<comment type="similarity">
    <text evidence="2 11 13">Belongs to the thiolase-like superfamily. Beta-ketoacyl-ACP synthases family.</text>
</comment>
<comment type="pathway">
    <text evidence="1 11">Lipid metabolism; fatty acid biosynthesis.</text>
</comment>
<dbReference type="InterPro" id="IPR017568">
    <property type="entry name" value="3-oxoacyl-ACP_synth-2"/>
</dbReference>
<evidence type="ECO:0000256" key="11">
    <source>
        <dbReference type="PIRNR" id="PIRNR000447"/>
    </source>
</evidence>
<dbReference type="PROSITE" id="PS52004">
    <property type="entry name" value="KS3_2"/>
    <property type="match status" value="1"/>
</dbReference>
<dbReference type="AlphaFoldDB" id="A0A1Q8ZYH1"/>
<protein>
    <recommendedName>
        <fullName evidence="4 11">3-oxoacyl-[acyl-carrier-protein] synthase 2</fullName>
        <ecNumber evidence="3 11">2.3.1.179</ecNumber>
    </recommendedName>
</protein>
<feature type="domain" description="Ketosynthase family 3 (KS3)" evidence="14">
    <location>
        <begin position="13"/>
        <end position="431"/>
    </location>
</feature>
<evidence type="ECO:0000256" key="1">
    <source>
        <dbReference type="ARBA" id="ARBA00005194"/>
    </source>
</evidence>
<dbReference type="InterPro" id="IPR014030">
    <property type="entry name" value="Ketoacyl_synth_N"/>
</dbReference>
<dbReference type="Proteomes" id="UP000185598">
    <property type="component" value="Unassembled WGS sequence"/>
</dbReference>
<evidence type="ECO:0000256" key="6">
    <source>
        <dbReference type="ARBA" id="ARBA00022679"/>
    </source>
</evidence>
<keyword evidence="9 11" id="KW-0275">Fatty acid biosynthesis</keyword>
<dbReference type="CDD" id="cd00834">
    <property type="entry name" value="KAS_I_II"/>
    <property type="match status" value="1"/>
</dbReference>
<evidence type="ECO:0000256" key="12">
    <source>
        <dbReference type="PIRSR" id="PIRSR000447-1"/>
    </source>
</evidence>
<dbReference type="Pfam" id="PF02801">
    <property type="entry name" value="Ketoacyl-synt_C"/>
    <property type="match status" value="1"/>
</dbReference>
<dbReference type="InterPro" id="IPR020841">
    <property type="entry name" value="PKS_Beta-ketoAc_synthase_dom"/>
</dbReference>
<comment type="catalytic activity">
    <reaction evidence="11">
        <text>(9Z)-hexadecenoyl-[ACP] + malonyl-[ACP] + H(+) = 3-oxo-(11Z)-octadecenoyl-[ACP] + holo-[ACP] + CO2</text>
        <dbReference type="Rhea" id="RHEA:55040"/>
        <dbReference type="Rhea" id="RHEA-COMP:9623"/>
        <dbReference type="Rhea" id="RHEA-COMP:9685"/>
        <dbReference type="Rhea" id="RHEA-COMP:10800"/>
        <dbReference type="Rhea" id="RHEA-COMP:14074"/>
        <dbReference type="ChEBI" id="CHEBI:15378"/>
        <dbReference type="ChEBI" id="CHEBI:16526"/>
        <dbReference type="ChEBI" id="CHEBI:64479"/>
        <dbReference type="ChEBI" id="CHEBI:78449"/>
        <dbReference type="ChEBI" id="CHEBI:83989"/>
        <dbReference type="ChEBI" id="CHEBI:138538"/>
        <dbReference type="EC" id="2.3.1.179"/>
    </reaction>
</comment>
<dbReference type="PANTHER" id="PTHR11712:SF321">
    <property type="entry name" value="3-OXOACYL-[ACYL-CARRIER-PROTEIN] SYNTHASE 2"/>
    <property type="match status" value="1"/>
</dbReference>
<dbReference type="InterPro" id="IPR016039">
    <property type="entry name" value="Thiolase-like"/>
</dbReference>
<keyword evidence="6 11" id="KW-0808">Transferase</keyword>
<evidence type="ECO:0000256" key="2">
    <source>
        <dbReference type="ARBA" id="ARBA00008467"/>
    </source>
</evidence>
<dbReference type="NCBIfam" id="NF004970">
    <property type="entry name" value="PRK06333.1"/>
    <property type="match status" value="1"/>
</dbReference>
<evidence type="ECO:0000256" key="8">
    <source>
        <dbReference type="ARBA" id="ARBA00023098"/>
    </source>
</evidence>
<keyword evidence="10 11" id="KW-0012">Acyltransferase</keyword>
<keyword evidence="7" id="KW-0276">Fatty acid metabolism</keyword>
<name>A0A1Q8ZYH1_9HYPH</name>
<dbReference type="SUPFAM" id="SSF53901">
    <property type="entry name" value="Thiolase-like"/>
    <property type="match status" value="2"/>
</dbReference>
<evidence type="ECO:0000313" key="15">
    <source>
        <dbReference type="EMBL" id="OLP47120.1"/>
    </source>
</evidence>
<sequence>MRATANPGDGVVMRRIVVTGMGAVSPLGASVESSWSRLLAGQSGLRRLPHDMVGDLPSKVGGVVPTIQEDPEAGFDADRILSLKDQRKVDRFILFALAAADEALAQAGWRPASEADRQRTATIIASGIGGFPAITEAVRTVDDKGPRRLSPFTIPSFLVNLAAGQVSIRHGLKGPLGAPVTACAAGVQAIGDAARMIGANEVDIAVCGGTEACMNIVSLGGFAAARALSTGYADKPAAASRPFDMMRDGFVMGEGAGILVIEALSHALARGATPLAELVGYGTTADAHHVTSGPEDGSGAARAMQIAIRQAGIVPSDIQHLNAHATSTQLGDRGEIEAIKSLFGTQGGIAVSGTKSATGHLLGAAGGLEAVFTILALRDQVAPPTLNLNSPDPAGNGIDFVANKARPHPMEFAISNGFGFGGVNASAIFRRWGA</sequence>
<dbReference type="InterPro" id="IPR018201">
    <property type="entry name" value="Ketoacyl_synth_AS"/>
</dbReference>
<evidence type="ECO:0000256" key="5">
    <source>
        <dbReference type="ARBA" id="ARBA00022516"/>
    </source>
</evidence>
<dbReference type="EMBL" id="MKIN01000028">
    <property type="protein sequence ID" value="OLP47120.1"/>
    <property type="molecule type" value="Genomic_DNA"/>
</dbReference>
<proteinExistence type="inferred from homology"/>
<dbReference type="STRING" id="887144.BJF91_10510"/>
<evidence type="ECO:0000313" key="16">
    <source>
        <dbReference type="Proteomes" id="UP000185598"/>
    </source>
</evidence>
<dbReference type="InterPro" id="IPR000794">
    <property type="entry name" value="Beta-ketoacyl_synthase"/>
</dbReference>
<dbReference type="InterPro" id="IPR014031">
    <property type="entry name" value="Ketoacyl_synth_C"/>
</dbReference>
<dbReference type="EC" id="2.3.1.179" evidence="3 11"/>
<dbReference type="PANTHER" id="PTHR11712">
    <property type="entry name" value="POLYKETIDE SYNTHASE-RELATED"/>
    <property type="match status" value="1"/>
</dbReference>
<comment type="catalytic activity">
    <reaction evidence="11">
        <text>a fatty acyl-[ACP] + malonyl-[ACP] + H(+) = a 3-oxoacyl-[ACP] + holo-[ACP] + CO2</text>
        <dbReference type="Rhea" id="RHEA:22836"/>
        <dbReference type="Rhea" id="RHEA-COMP:9623"/>
        <dbReference type="Rhea" id="RHEA-COMP:9685"/>
        <dbReference type="Rhea" id="RHEA-COMP:9916"/>
        <dbReference type="Rhea" id="RHEA-COMP:14125"/>
        <dbReference type="ChEBI" id="CHEBI:15378"/>
        <dbReference type="ChEBI" id="CHEBI:16526"/>
        <dbReference type="ChEBI" id="CHEBI:64479"/>
        <dbReference type="ChEBI" id="CHEBI:78449"/>
        <dbReference type="ChEBI" id="CHEBI:78776"/>
        <dbReference type="ChEBI" id="CHEBI:138651"/>
    </reaction>
</comment>
<feature type="active site" description="For beta-ketoacyl synthase activity" evidence="12">
    <location>
        <position position="183"/>
    </location>
</feature>
<evidence type="ECO:0000256" key="7">
    <source>
        <dbReference type="ARBA" id="ARBA00022832"/>
    </source>
</evidence>
<dbReference type="NCBIfam" id="TIGR03150">
    <property type="entry name" value="fabF"/>
    <property type="match status" value="1"/>
</dbReference>
<evidence type="ECO:0000256" key="3">
    <source>
        <dbReference type="ARBA" id="ARBA00012356"/>
    </source>
</evidence>
<accession>A0A1Q8ZYH1</accession>
<keyword evidence="8" id="KW-0443">Lipid metabolism</keyword>
<dbReference type="GO" id="GO:0004315">
    <property type="term" value="F:3-oxoacyl-[acyl-carrier-protein] synthase activity"/>
    <property type="evidence" value="ECO:0007669"/>
    <property type="project" value="UniProtKB-UniRule"/>
</dbReference>
<dbReference type="Pfam" id="PF00109">
    <property type="entry name" value="ketoacyl-synt"/>
    <property type="match status" value="1"/>
</dbReference>
<evidence type="ECO:0000256" key="9">
    <source>
        <dbReference type="ARBA" id="ARBA00023160"/>
    </source>
</evidence>
<evidence type="ECO:0000256" key="10">
    <source>
        <dbReference type="ARBA" id="ARBA00023315"/>
    </source>
</evidence>
<dbReference type="GO" id="GO:0005829">
    <property type="term" value="C:cytosol"/>
    <property type="evidence" value="ECO:0007669"/>
    <property type="project" value="TreeGrafter"/>
</dbReference>
<dbReference type="FunFam" id="3.40.47.10:FF:000009">
    <property type="entry name" value="3-oxoacyl-[acyl-carrier-protein] synthase 2"/>
    <property type="match status" value="1"/>
</dbReference>